<dbReference type="InterPro" id="IPR002545">
    <property type="entry name" value="CheW-lke_dom"/>
</dbReference>
<evidence type="ECO:0000256" key="1">
    <source>
        <dbReference type="SAM" id="MobiDB-lite"/>
    </source>
</evidence>
<name>S9QGF1_9RHOB</name>
<dbReference type="GO" id="GO:0005829">
    <property type="term" value="C:cytosol"/>
    <property type="evidence" value="ECO:0007669"/>
    <property type="project" value="TreeGrafter"/>
</dbReference>
<dbReference type="AlphaFoldDB" id="S9QGF1"/>
<dbReference type="SUPFAM" id="SSF50341">
    <property type="entry name" value="CheW-like"/>
    <property type="match status" value="1"/>
</dbReference>
<accession>S9QGF1</accession>
<dbReference type="Gene3D" id="2.30.30.40">
    <property type="entry name" value="SH3 Domains"/>
    <property type="match status" value="1"/>
</dbReference>
<dbReference type="Pfam" id="PF01584">
    <property type="entry name" value="CheW"/>
    <property type="match status" value="1"/>
</dbReference>
<dbReference type="Gene3D" id="2.40.50.180">
    <property type="entry name" value="CheA-289, Domain 4"/>
    <property type="match status" value="1"/>
</dbReference>
<dbReference type="eggNOG" id="COG0835">
    <property type="taxonomic scope" value="Bacteria"/>
</dbReference>
<evidence type="ECO:0000313" key="3">
    <source>
        <dbReference type="EMBL" id="EPX78653.1"/>
    </source>
</evidence>
<dbReference type="HOGENOM" id="CLU_048995_1_1_5"/>
<dbReference type="Proteomes" id="UP000015347">
    <property type="component" value="Unassembled WGS sequence"/>
</dbReference>
<reference evidence="4" key="1">
    <citation type="journal article" date="2014" name="Stand. Genomic Sci.">
        <title>Genome sequence of the exopolysaccharide-producing Salipiger mucosus type strain (DSM 16094(T)), a moderately halophilic member of the Roseobacter clade.</title>
        <authorList>
            <person name="Riedel T."/>
            <person name="Spring S."/>
            <person name="Fiebig A."/>
            <person name="Petersen J."/>
            <person name="Kyrpides N.C."/>
            <person name="Goker M."/>
            <person name="Klenk H.P."/>
        </authorList>
    </citation>
    <scope>NUCLEOTIDE SEQUENCE [LARGE SCALE GENOMIC DNA]</scope>
    <source>
        <strain evidence="4">DSM 16094</strain>
    </source>
</reference>
<proteinExistence type="predicted"/>
<feature type="domain" description="CheW-like" evidence="2">
    <location>
        <begin position="21"/>
        <end position="165"/>
    </location>
</feature>
<protein>
    <submittedName>
        <fullName evidence="3">Positive regulator of CheA protein activity (CheW)</fullName>
    </submittedName>
</protein>
<keyword evidence="4" id="KW-1185">Reference proteome</keyword>
<dbReference type="EMBL" id="APVH01000038">
    <property type="protein sequence ID" value="EPX78653.1"/>
    <property type="molecule type" value="Genomic_DNA"/>
</dbReference>
<dbReference type="InterPro" id="IPR036061">
    <property type="entry name" value="CheW-like_dom_sf"/>
</dbReference>
<evidence type="ECO:0000259" key="2">
    <source>
        <dbReference type="PROSITE" id="PS50851"/>
    </source>
</evidence>
<feature type="region of interest" description="Disordered" evidence="1">
    <location>
        <begin position="1"/>
        <end position="21"/>
    </location>
</feature>
<dbReference type="GO" id="GO:0007165">
    <property type="term" value="P:signal transduction"/>
    <property type="evidence" value="ECO:0007669"/>
    <property type="project" value="InterPro"/>
</dbReference>
<dbReference type="PROSITE" id="PS50851">
    <property type="entry name" value="CHEW"/>
    <property type="match status" value="1"/>
</dbReference>
<organism evidence="3 4">
    <name type="scientific">Salipiger mucosus DSM 16094</name>
    <dbReference type="NCBI Taxonomy" id="1123237"/>
    <lineage>
        <taxon>Bacteria</taxon>
        <taxon>Pseudomonadati</taxon>
        <taxon>Pseudomonadota</taxon>
        <taxon>Alphaproteobacteria</taxon>
        <taxon>Rhodobacterales</taxon>
        <taxon>Roseobacteraceae</taxon>
        <taxon>Salipiger</taxon>
    </lineage>
</organism>
<dbReference type="GO" id="GO:0006935">
    <property type="term" value="P:chemotaxis"/>
    <property type="evidence" value="ECO:0007669"/>
    <property type="project" value="InterPro"/>
</dbReference>
<dbReference type="PANTHER" id="PTHR22617">
    <property type="entry name" value="CHEMOTAXIS SENSOR HISTIDINE KINASE-RELATED"/>
    <property type="match status" value="1"/>
</dbReference>
<dbReference type="SMART" id="SM00260">
    <property type="entry name" value="CheW"/>
    <property type="match status" value="1"/>
</dbReference>
<dbReference type="InterPro" id="IPR039315">
    <property type="entry name" value="CheW"/>
</dbReference>
<dbReference type="PANTHER" id="PTHR22617:SF23">
    <property type="entry name" value="CHEMOTAXIS PROTEIN CHEW"/>
    <property type="match status" value="1"/>
</dbReference>
<comment type="caution">
    <text evidence="3">The sequence shown here is derived from an EMBL/GenBank/DDBJ whole genome shotgun (WGS) entry which is preliminary data.</text>
</comment>
<sequence length="174" mass="18823">MMSATTERRPPAGMPSHARRNRTMVTLSLGAELVAISTAILREVIEPGTITRVPNAPGFASGLINVRGMVVPLTDLRIPLRMPIRPPNADTRILVLDLMLDGAPSVVGILAEQVHEVTDVTGAALEDVPSVGTRWPRHLVEAIGRKNDRFFIIPDLDGIFSTHLSGFELPALQP</sequence>
<feature type="compositionally biased region" description="Basic and acidic residues" evidence="1">
    <location>
        <begin position="1"/>
        <end position="10"/>
    </location>
</feature>
<dbReference type="STRING" id="1123237.Salmuc_04234"/>
<gene>
    <name evidence="3" type="ORF">Salmuc_04234</name>
</gene>
<evidence type="ECO:0000313" key="4">
    <source>
        <dbReference type="Proteomes" id="UP000015347"/>
    </source>
</evidence>
<dbReference type="RefSeq" id="WP_021120573.1">
    <property type="nucleotide sequence ID" value="NZ_KE557279.1"/>
</dbReference>